<gene>
    <name evidence="2" type="primary">orf261</name>
</gene>
<sequence length="260" mass="30170">MNEDIIKIHYEYNVHNYDTSTFDSYLLTGVVLSIIVAVWYEVHNEPNILKHYPVIPPKSKALSLDPNNVPDIEINNVLPTFPISEISDTEVLTSLVSQVDILIFCKTHLYNYAFLPKESIGSLLQKLLETISICDVTNIYGVLASSIPFMLCPDIILPLLCEYVQFSQLQTAHMNHLIFQWSNLRKEKINIIRLFGYFGSSQEQLVFNLRDKHGQQLLNELVEQRCTETITELKRTSTKHRDFKSILWRILHPFINFQTK</sequence>
<protein>
    <submittedName>
        <fullName evidence="2">Uncharacterized protein</fullName>
    </submittedName>
</protein>
<geneLocation type="mitochondrion" evidence="2"/>
<reference evidence="2" key="1">
    <citation type="journal article" date="2018" name="Mitochondrial DNA Part B Resour">
        <title>Complete mitochondrial genomes of six species of the freshwater red algal order Batrachospermales (Rhodophyta).</title>
        <authorList>
            <person name="Paiano M.O."/>
            <person name="Del Cortona A."/>
            <person name="Costa J.F."/>
            <person name="Liu S.-L."/>
            <person name="Verbruggen H."/>
            <person name="De Clerck O."/>
            <person name="Necchi O."/>
        </authorList>
    </citation>
    <scope>NUCLEOTIDE SEQUENCE</scope>
    <source>
        <strain evidence="2">HEC3068</strain>
    </source>
</reference>
<name>A0A343UXZ1_9FLOR</name>
<evidence type="ECO:0000313" key="2">
    <source>
        <dbReference type="EMBL" id="AVK39548.1"/>
    </source>
</evidence>
<evidence type="ECO:0000256" key="1">
    <source>
        <dbReference type="SAM" id="Phobius"/>
    </source>
</evidence>
<feature type="transmembrane region" description="Helical" evidence="1">
    <location>
        <begin position="24"/>
        <end position="42"/>
    </location>
</feature>
<organism evidence="2">
    <name type="scientific">Paralemanea sp</name>
    <dbReference type="NCBI Taxonomy" id="2048601"/>
    <lineage>
        <taxon>Eukaryota</taxon>
        <taxon>Rhodophyta</taxon>
        <taxon>Florideophyceae</taxon>
        <taxon>Nemaliophycidae</taxon>
        <taxon>Batrachospermales</taxon>
        <taxon>Lemaneaceae</taxon>
        <taxon>Paralemanea</taxon>
    </lineage>
</organism>
<dbReference type="AlphaFoldDB" id="A0A343UXZ1"/>
<dbReference type="EMBL" id="MG787097">
    <property type="protein sequence ID" value="AVK39548.1"/>
    <property type="molecule type" value="Genomic_DNA"/>
</dbReference>
<reference evidence="2" key="2">
    <citation type="submission" date="2018-01" db="EMBL/GenBank/DDBJ databases">
        <authorList>
            <person name="Gaut B.S."/>
            <person name="Morton B.R."/>
            <person name="Clegg M.T."/>
            <person name="Duvall M.R."/>
        </authorList>
    </citation>
    <scope>NUCLEOTIDE SEQUENCE</scope>
    <source>
        <strain evidence="2">HEC3068</strain>
    </source>
</reference>
<keyword evidence="1" id="KW-0812">Transmembrane</keyword>
<keyword evidence="2" id="KW-0496">Mitochondrion</keyword>
<keyword evidence="1" id="KW-1133">Transmembrane helix</keyword>
<keyword evidence="1" id="KW-0472">Membrane</keyword>
<accession>A0A343UXZ1</accession>
<proteinExistence type="predicted"/>